<feature type="domain" description="AB hydrolase-1" evidence="1">
    <location>
        <begin position="21"/>
        <end position="253"/>
    </location>
</feature>
<keyword evidence="3" id="KW-1185">Reference proteome</keyword>
<protein>
    <submittedName>
        <fullName evidence="2">Alpha/beta fold hydrolase</fullName>
    </submittedName>
</protein>
<evidence type="ECO:0000313" key="3">
    <source>
        <dbReference type="Proteomes" id="UP001516472"/>
    </source>
</evidence>
<organism evidence="2 3">
    <name type="scientific">Corallococcus soli</name>
    <dbReference type="NCBI Taxonomy" id="2710757"/>
    <lineage>
        <taxon>Bacteria</taxon>
        <taxon>Pseudomonadati</taxon>
        <taxon>Myxococcota</taxon>
        <taxon>Myxococcia</taxon>
        <taxon>Myxococcales</taxon>
        <taxon>Cystobacterineae</taxon>
        <taxon>Myxococcaceae</taxon>
        <taxon>Corallococcus</taxon>
    </lineage>
</organism>
<dbReference type="InterPro" id="IPR029058">
    <property type="entry name" value="AB_hydrolase_fold"/>
</dbReference>
<dbReference type="SUPFAM" id="SSF53474">
    <property type="entry name" value="alpha/beta-Hydrolases"/>
    <property type="match status" value="1"/>
</dbReference>
<dbReference type="InterPro" id="IPR000639">
    <property type="entry name" value="Epox_hydrolase-like"/>
</dbReference>
<dbReference type="Pfam" id="PF00561">
    <property type="entry name" value="Abhydrolase_1"/>
    <property type="match status" value="1"/>
</dbReference>
<gene>
    <name evidence="2" type="ORF">G4177_03435</name>
</gene>
<dbReference type="PRINTS" id="PR00111">
    <property type="entry name" value="ABHYDROLASE"/>
</dbReference>
<keyword evidence="2" id="KW-0378">Hydrolase</keyword>
<name>A0ABR9PH46_9BACT</name>
<dbReference type="PANTHER" id="PTHR43798:SF24">
    <property type="entry name" value="CIS-3-ALKYL-4-ALKYLOXETAN-2-ONE DECARBOXYLASE"/>
    <property type="match status" value="1"/>
</dbReference>
<evidence type="ECO:0000313" key="2">
    <source>
        <dbReference type="EMBL" id="MBE4747227.1"/>
    </source>
</evidence>
<accession>A0ABR9PH46</accession>
<reference evidence="2 3" key="1">
    <citation type="submission" date="2020-02" db="EMBL/GenBank/DDBJ databases">
        <authorList>
            <person name="Babadi Z.K."/>
            <person name="Risdian C."/>
            <person name="Ebrahimipour G.H."/>
            <person name="Wink J."/>
        </authorList>
    </citation>
    <scope>NUCLEOTIDE SEQUENCE [LARGE SCALE GENOMIC DNA]</scope>
    <source>
        <strain evidence="2 3">ZKHCc1 1396</strain>
    </source>
</reference>
<dbReference type="PRINTS" id="PR00412">
    <property type="entry name" value="EPOXHYDRLASE"/>
</dbReference>
<dbReference type="PANTHER" id="PTHR43798">
    <property type="entry name" value="MONOACYLGLYCEROL LIPASE"/>
    <property type="match status" value="1"/>
</dbReference>
<dbReference type="InterPro" id="IPR050266">
    <property type="entry name" value="AB_hydrolase_sf"/>
</dbReference>
<sequence length="285" mass="32038">MTRLRVPGGEMAWWEEGTGTPVVLVHGTPSSSQEWRAVARRLTPSYRVLAPEHLGFGQSDRPGDWRTYTLPWHVENLRSWLEQLRLGRFHLVVHDFGGPIALPLALAAPEQVLSLTVIQSWLWDLKGPNVDNALMRWLYLSGNFSARMMVKLSWGRRVKLTRELHRSFLSQFPDRASRMGTWGFARSVVHEGPWLDAQGQSLGRLADLPTLLVWGKADALVKPQHLLRWKQELPRAKVLEFDDVGHFPQLEAPEELGTALQEHLASAASMGQPGKASSLESTLPG</sequence>
<dbReference type="Gene3D" id="3.40.50.1820">
    <property type="entry name" value="alpha/beta hydrolase"/>
    <property type="match status" value="1"/>
</dbReference>
<dbReference type="EMBL" id="JAAIYO010000001">
    <property type="protein sequence ID" value="MBE4747227.1"/>
    <property type="molecule type" value="Genomic_DNA"/>
</dbReference>
<proteinExistence type="predicted"/>
<dbReference type="RefSeq" id="WP_193346636.1">
    <property type="nucleotide sequence ID" value="NZ_CBCSIP010000031.1"/>
</dbReference>
<dbReference type="InterPro" id="IPR000073">
    <property type="entry name" value="AB_hydrolase_1"/>
</dbReference>
<dbReference type="GO" id="GO:0016787">
    <property type="term" value="F:hydrolase activity"/>
    <property type="evidence" value="ECO:0007669"/>
    <property type="project" value="UniProtKB-KW"/>
</dbReference>
<evidence type="ECO:0000259" key="1">
    <source>
        <dbReference type="Pfam" id="PF00561"/>
    </source>
</evidence>
<comment type="caution">
    <text evidence="2">The sequence shown here is derived from an EMBL/GenBank/DDBJ whole genome shotgun (WGS) entry which is preliminary data.</text>
</comment>
<dbReference type="Proteomes" id="UP001516472">
    <property type="component" value="Unassembled WGS sequence"/>
</dbReference>